<keyword evidence="1" id="KW-0614">Plasmid</keyword>
<dbReference type="RefSeq" id="WP_145279558.1">
    <property type="nucleotide sequence ID" value="NZ_CP036427.1"/>
</dbReference>
<protein>
    <submittedName>
        <fullName evidence="1">Uncharacterized protein</fullName>
    </submittedName>
</protein>
<dbReference type="EMBL" id="CP036427">
    <property type="protein sequence ID" value="QDV39316.1"/>
    <property type="molecule type" value="Genomic_DNA"/>
</dbReference>
<sequence length="84" mass="9938">MTKKDYERAVENYREVLSLCDCLAKKGTELDWERGKIIQIYHYENSIKSSLATAEACLADPEHLEKNNYERIKDEMRVPDTWLQ</sequence>
<organism evidence="1 2">
    <name type="scientific">Tautonia plasticadhaerens</name>
    <dbReference type="NCBI Taxonomy" id="2527974"/>
    <lineage>
        <taxon>Bacteria</taxon>
        <taxon>Pseudomonadati</taxon>
        <taxon>Planctomycetota</taxon>
        <taxon>Planctomycetia</taxon>
        <taxon>Isosphaerales</taxon>
        <taxon>Isosphaeraceae</taxon>
        <taxon>Tautonia</taxon>
    </lineage>
</organism>
<reference evidence="1 2" key="1">
    <citation type="submission" date="2019-02" db="EMBL/GenBank/DDBJ databases">
        <title>Deep-cultivation of Planctomycetes and their phenomic and genomic characterization uncovers novel biology.</title>
        <authorList>
            <person name="Wiegand S."/>
            <person name="Jogler M."/>
            <person name="Boedeker C."/>
            <person name="Pinto D."/>
            <person name="Vollmers J."/>
            <person name="Rivas-Marin E."/>
            <person name="Kohn T."/>
            <person name="Peeters S.H."/>
            <person name="Heuer A."/>
            <person name="Rast P."/>
            <person name="Oberbeckmann S."/>
            <person name="Bunk B."/>
            <person name="Jeske O."/>
            <person name="Meyerdierks A."/>
            <person name="Storesund J.E."/>
            <person name="Kallscheuer N."/>
            <person name="Luecker S."/>
            <person name="Lage O.M."/>
            <person name="Pohl T."/>
            <person name="Merkel B.J."/>
            <person name="Hornburger P."/>
            <person name="Mueller R.-W."/>
            <person name="Bruemmer F."/>
            <person name="Labrenz M."/>
            <person name="Spormann A.M."/>
            <person name="Op den Camp H."/>
            <person name="Overmann J."/>
            <person name="Amann R."/>
            <person name="Jetten M.S.M."/>
            <person name="Mascher T."/>
            <person name="Medema M.H."/>
            <person name="Devos D.P."/>
            <person name="Kaster A.-K."/>
            <person name="Ovreas L."/>
            <person name="Rohde M."/>
            <person name="Galperin M.Y."/>
            <person name="Jogler C."/>
        </authorList>
    </citation>
    <scope>NUCLEOTIDE SEQUENCE [LARGE SCALE GENOMIC DNA]</scope>
    <source>
        <strain evidence="1 2">ElP</strain>
        <plasmid evidence="2">pelp_1</plasmid>
    </source>
</reference>
<evidence type="ECO:0000313" key="1">
    <source>
        <dbReference type="EMBL" id="QDV39316.1"/>
    </source>
</evidence>
<evidence type="ECO:0000313" key="2">
    <source>
        <dbReference type="Proteomes" id="UP000317835"/>
    </source>
</evidence>
<dbReference type="AlphaFoldDB" id="A0A518HEW6"/>
<keyword evidence="2" id="KW-1185">Reference proteome</keyword>
<name>A0A518HEW6_9BACT</name>
<dbReference type="Proteomes" id="UP000317835">
    <property type="component" value="Plasmid pElP_1"/>
</dbReference>
<proteinExistence type="predicted"/>
<dbReference type="KEGG" id="tpla:ElP_72800"/>
<accession>A0A518HEW6</accession>
<geneLocation type="plasmid" evidence="2">
    <name>pelp_1</name>
</geneLocation>
<gene>
    <name evidence="1" type="ORF">ElP_72800</name>
</gene>